<evidence type="ECO:0000313" key="1">
    <source>
        <dbReference type="EMBL" id="KAK7476970.1"/>
    </source>
</evidence>
<comment type="caution">
    <text evidence="1">The sequence shown here is derived from an EMBL/GenBank/DDBJ whole genome shotgun (WGS) entry which is preliminary data.</text>
</comment>
<evidence type="ECO:0000313" key="2">
    <source>
        <dbReference type="Proteomes" id="UP001519460"/>
    </source>
</evidence>
<keyword evidence="2" id="KW-1185">Reference proteome</keyword>
<dbReference type="EMBL" id="JACVVK020000361">
    <property type="protein sequence ID" value="KAK7476970.1"/>
    <property type="molecule type" value="Genomic_DNA"/>
</dbReference>
<dbReference type="AlphaFoldDB" id="A0ABD0JQK7"/>
<accession>A0ABD0JQK7</accession>
<reference evidence="1 2" key="1">
    <citation type="journal article" date="2023" name="Sci. Data">
        <title>Genome assembly of the Korean intertidal mud-creeper Batillaria attramentaria.</title>
        <authorList>
            <person name="Patra A.K."/>
            <person name="Ho P.T."/>
            <person name="Jun S."/>
            <person name="Lee S.J."/>
            <person name="Kim Y."/>
            <person name="Won Y.J."/>
        </authorList>
    </citation>
    <scope>NUCLEOTIDE SEQUENCE [LARGE SCALE GENOMIC DNA]</scope>
    <source>
        <strain evidence="1">Wonlab-2016</strain>
    </source>
</reference>
<dbReference type="Proteomes" id="UP001519460">
    <property type="component" value="Unassembled WGS sequence"/>
</dbReference>
<protein>
    <submittedName>
        <fullName evidence="1">Uncharacterized protein</fullName>
    </submittedName>
</protein>
<organism evidence="1 2">
    <name type="scientific">Batillaria attramentaria</name>
    <dbReference type="NCBI Taxonomy" id="370345"/>
    <lineage>
        <taxon>Eukaryota</taxon>
        <taxon>Metazoa</taxon>
        <taxon>Spiralia</taxon>
        <taxon>Lophotrochozoa</taxon>
        <taxon>Mollusca</taxon>
        <taxon>Gastropoda</taxon>
        <taxon>Caenogastropoda</taxon>
        <taxon>Sorbeoconcha</taxon>
        <taxon>Cerithioidea</taxon>
        <taxon>Batillariidae</taxon>
        <taxon>Batillaria</taxon>
    </lineage>
</organism>
<proteinExistence type="predicted"/>
<gene>
    <name evidence="1" type="ORF">BaRGS_00031829</name>
</gene>
<name>A0ABD0JQK7_9CAEN</name>
<sequence length="129" mass="14279">MNDFIGNCQTKDNRHNYVHDNVRIVAPRRFTCGKTDIGANGPIREILWLVGGQPYSSEGRVRSAVHAGALCNLHVHRVSLVEMHRDRLGSPVVHVATYVSGGDGAAAFHDGQGEWIIAEKHRLERSETN</sequence>